<dbReference type="Pfam" id="PF09335">
    <property type="entry name" value="VTT_dom"/>
    <property type="match status" value="1"/>
</dbReference>
<feature type="transmembrane region" description="Helical" evidence="7">
    <location>
        <begin position="137"/>
        <end position="157"/>
    </location>
</feature>
<evidence type="ECO:0000256" key="7">
    <source>
        <dbReference type="RuleBase" id="RU367016"/>
    </source>
</evidence>
<reference evidence="9 10" key="1">
    <citation type="journal article" date="2016" name="Nat. Commun.">
        <title>Thousands of microbial genomes shed light on interconnected biogeochemical processes in an aquifer system.</title>
        <authorList>
            <person name="Anantharaman K."/>
            <person name="Brown C.T."/>
            <person name="Hug L.A."/>
            <person name="Sharon I."/>
            <person name="Castelle C.J."/>
            <person name="Probst A.J."/>
            <person name="Thomas B.C."/>
            <person name="Singh A."/>
            <person name="Wilkins M.J."/>
            <person name="Karaoz U."/>
            <person name="Brodie E.L."/>
            <person name="Williams K.H."/>
            <person name="Hubbard S.S."/>
            <person name="Banfield J.F."/>
        </authorList>
    </citation>
    <scope>NUCLEOTIDE SEQUENCE [LARGE SCALE GENOMIC DNA]</scope>
</reference>
<keyword evidence="4 7" id="KW-0812">Transmembrane</keyword>
<evidence type="ECO:0000256" key="2">
    <source>
        <dbReference type="ARBA" id="ARBA00010792"/>
    </source>
</evidence>
<dbReference type="InterPro" id="IPR032816">
    <property type="entry name" value="VTT_dom"/>
</dbReference>
<evidence type="ECO:0000313" key="10">
    <source>
        <dbReference type="Proteomes" id="UP000178106"/>
    </source>
</evidence>
<dbReference type="AlphaFoldDB" id="A0A1G2DYI3"/>
<feature type="transmembrane region" description="Helical" evidence="7">
    <location>
        <begin position="52"/>
        <end position="74"/>
    </location>
</feature>
<comment type="caution">
    <text evidence="9">The sequence shown here is derived from an EMBL/GenBank/DDBJ whole genome shotgun (WGS) entry which is preliminary data.</text>
</comment>
<evidence type="ECO:0000256" key="1">
    <source>
        <dbReference type="ARBA" id="ARBA00004651"/>
    </source>
</evidence>
<evidence type="ECO:0000259" key="8">
    <source>
        <dbReference type="Pfam" id="PF09335"/>
    </source>
</evidence>
<protein>
    <recommendedName>
        <fullName evidence="8">VTT domain-containing protein</fullName>
    </recommendedName>
</protein>
<sequence length="195" mass="21519">MFDLMGIIATAGYIGLFAIVFAESGLFFGFFLPGDSLLFTAGLVASQGGLNILVLVPLLFVAAVTGDNVGYAFGQRVGEKIFAKKESRFFKPAHVTRAHEFFLKYGKKAIVLARFMPIVRTFTPIVAGVAKMPYADFFLYNLIGGAAWTTSMLLFGYFLGKKMPNAEHYLYPIVIAIIIVSFLPALLEFYKARKK</sequence>
<comment type="subcellular location">
    <subcellularLocation>
        <location evidence="1 7">Cell membrane</location>
        <topology evidence="1 7">Multi-pass membrane protein</topology>
    </subcellularLocation>
</comment>
<dbReference type="PANTHER" id="PTHR30353:SF0">
    <property type="entry name" value="TRANSMEMBRANE PROTEIN"/>
    <property type="match status" value="1"/>
</dbReference>
<dbReference type="GO" id="GO:0005886">
    <property type="term" value="C:plasma membrane"/>
    <property type="evidence" value="ECO:0007669"/>
    <property type="project" value="UniProtKB-SubCell"/>
</dbReference>
<keyword evidence="5 7" id="KW-1133">Transmembrane helix</keyword>
<organism evidence="9 10">
    <name type="scientific">Candidatus Lloydbacteria bacterium RIFOXYC12_FULL_46_25</name>
    <dbReference type="NCBI Taxonomy" id="1798670"/>
    <lineage>
        <taxon>Bacteria</taxon>
        <taxon>Candidatus Lloydiibacteriota</taxon>
    </lineage>
</organism>
<evidence type="ECO:0000256" key="5">
    <source>
        <dbReference type="ARBA" id="ARBA00022989"/>
    </source>
</evidence>
<evidence type="ECO:0000313" key="9">
    <source>
        <dbReference type="EMBL" id="OGZ18131.1"/>
    </source>
</evidence>
<dbReference type="Proteomes" id="UP000178106">
    <property type="component" value="Unassembled WGS sequence"/>
</dbReference>
<dbReference type="InterPro" id="IPR032818">
    <property type="entry name" value="DedA-like"/>
</dbReference>
<dbReference type="EMBL" id="MHLU01000108">
    <property type="protein sequence ID" value="OGZ18131.1"/>
    <property type="molecule type" value="Genomic_DNA"/>
</dbReference>
<keyword evidence="6 7" id="KW-0472">Membrane</keyword>
<evidence type="ECO:0000256" key="4">
    <source>
        <dbReference type="ARBA" id="ARBA00022692"/>
    </source>
</evidence>
<dbReference type="PANTHER" id="PTHR30353">
    <property type="entry name" value="INNER MEMBRANE PROTEIN DEDA-RELATED"/>
    <property type="match status" value="1"/>
</dbReference>
<name>A0A1G2DYI3_9BACT</name>
<gene>
    <name evidence="9" type="ORF">A2494_00440</name>
</gene>
<proteinExistence type="inferred from homology"/>
<feature type="transmembrane region" description="Helical" evidence="7">
    <location>
        <begin position="7"/>
        <end position="32"/>
    </location>
</feature>
<keyword evidence="3 7" id="KW-1003">Cell membrane</keyword>
<accession>A0A1G2DYI3</accession>
<evidence type="ECO:0000256" key="3">
    <source>
        <dbReference type="ARBA" id="ARBA00022475"/>
    </source>
</evidence>
<feature type="transmembrane region" description="Helical" evidence="7">
    <location>
        <begin position="169"/>
        <end position="190"/>
    </location>
</feature>
<evidence type="ECO:0000256" key="6">
    <source>
        <dbReference type="ARBA" id="ARBA00023136"/>
    </source>
</evidence>
<feature type="domain" description="VTT" evidence="8">
    <location>
        <begin position="32"/>
        <end position="157"/>
    </location>
</feature>
<comment type="similarity">
    <text evidence="2 7">Belongs to the DedA family.</text>
</comment>